<keyword evidence="1" id="KW-0472">Membrane</keyword>
<feature type="transmembrane region" description="Helical" evidence="1">
    <location>
        <begin position="114"/>
        <end position="140"/>
    </location>
</feature>
<protein>
    <submittedName>
        <fullName evidence="2">Uncharacterized protein</fullName>
    </submittedName>
</protein>
<evidence type="ECO:0000313" key="3">
    <source>
        <dbReference type="Proteomes" id="UP000618754"/>
    </source>
</evidence>
<accession>A0ABR7X0U5</accession>
<reference evidence="2 3" key="1">
    <citation type="submission" date="2020-09" db="EMBL/GenBank/DDBJ databases">
        <title>Novel species of Mucilaginibacter isolated from a glacier on the Tibetan Plateau.</title>
        <authorList>
            <person name="Liu Q."/>
            <person name="Xin Y.-H."/>
        </authorList>
    </citation>
    <scope>NUCLEOTIDE SEQUENCE [LARGE SCALE GENOMIC DNA]</scope>
    <source>
        <strain evidence="2 3">CGMCC 1.13878</strain>
    </source>
</reference>
<gene>
    <name evidence="2" type="ORF">IDJ75_02510</name>
</gene>
<sequence>MKASKYYSFNFKKRPFQVFALASIILFVFSFFSNKSTSININNTSVVIWSDVIYRVLSGFLLLIWLLYIFIKKRLLSKKLIWAHAFATILPILAAIIYFNINQQYRLQSSKNNYWLYSLLLFFAVSAQFVLILNIAGGIVRRLTRKRGRTLIHDNP</sequence>
<evidence type="ECO:0000256" key="1">
    <source>
        <dbReference type="SAM" id="Phobius"/>
    </source>
</evidence>
<dbReference type="Proteomes" id="UP000618754">
    <property type="component" value="Unassembled WGS sequence"/>
</dbReference>
<comment type="caution">
    <text evidence="2">The sequence shown here is derived from an EMBL/GenBank/DDBJ whole genome shotgun (WGS) entry which is preliminary data.</text>
</comment>
<keyword evidence="1" id="KW-1133">Transmembrane helix</keyword>
<organism evidence="2 3">
    <name type="scientific">Mucilaginibacter rigui</name>
    <dbReference type="NCBI Taxonomy" id="534635"/>
    <lineage>
        <taxon>Bacteria</taxon>
        <taxon>Pseudomonadati</taxon>
        <taxon>Bacteroidota</taxon>
        <taxon>Sphingobacteriia</taxon>
        <taxon>Sphingobacteriales</taxon>
        <taxon>Sphingobacteriaceae</taxon>
        <taxon>Mucilaginibacter</taxon>
    </lineage>
</organism>
<feature type="transmembrane region" description="Helical" evidence="1">
    <location>
        <begin position="80"/>
        <end position="99"/>
    </location>
</feature>
<keyword evidence="1" id="KW-0812">Transmembrane</keyword>
<feature type="transmembrane region" description="Helical" evidence="1">
    <location>
        <begin position="52"/>
        <end position="71"/>
    </location>
</feature>
<dbReference type="EMBL" id="JACWMW010000001">
    <property type="protein sequence ID" value="MBD1384136.1"/>
    <property type="molecule type" value="Genomic_DNA"/>
</dbReference>
<evidence type="ECO:0000313" key="2">
    <source>
        <dbReference type="EMBL" id="MBD1384136.1"/>
    </source>
</evidence>
<feature type="transmembrane region" description="Helical" evidence="1">
    <location>
        <begin position="16"/>
        <end position="32"/>
    </location>
</feature>
<dbReference type="RefSeq" id="WP_191174035.1">
    <property type="nucleotide sequence ID" value="NZ_JACWMW010000001.1"/>
</dbReference>
<keyword evidence="3" id="KW-1185">Reference proteome</keyword>
<name>A0ABR7X0U5_9SPHI</name>
<proteinExistence type="predicted"/>